<feature type="transmembrane region" description="Helical" evidence="1">
    <location>
        <begin position="26"/>
        <end position="54"/>
    </location>
</feature>
<evidence type="ECO:0000313" key="2">
    <source>
        <dbReference type="Proteomes" id="UP000035642"/>
    </source>
</evidence>
<dbReference type="AlphaFoldDB" id="A0A0K0DPF5"/>
<keyword evidence="2" id="KW-1185">Reference proteome</keyword>
<protein>
    <submittedName>
        <fullName evidence="3">Uncharacterized protein</fullName>
    </submittedName>
</protein>
<keyword evidence="1" id="KW-1133">Transmembrane helix</keyword>
<keyword evidence="1" id="KW-0472">Membrane</keyword>
<keyword evidence="1" id="KW-0812">Transmembrane</keyword>
<feature type="transmembrane region" description="Helical" evidence="1">
    <location>
        <begin position="130"/>
        <end position="152"/>
    </location>
</feature>
<evidence type="ECO:0000256" key="1">
    <source>
        <dbReference type="SAM" id="Phobius"/>
    </source>
</evidence>
<dbReference type="Proteomes" id="UP000035642">
    <property type="component" value="Unassembled WGS sequence"/>
</dbReference>
<reference evidence="2" key="1">
    <citation type="submission" date="2012-09" db="EMBL/GenBank/DDBJ databases">
        <authorList>
            <person name="Martin A.A."/>
        </authorList>
    </citation>
    <scope>NUCLEOTIDE SEQUENCE</scope>
</reference>
<name>A0A0K0DPF5_ANGCA</name>
<proteinExistence type="predicted"/>
<reference evidence="3" key="2">
    <citation type="submission" date="2017-02" db="UniProtKB">
        <authorList>
            <consortium name="WormBaseParasite"/>
        </authorList>
    </citation>
    <scope>IDENTIFICATION</scope>
</reference>
<accession>A0A0K0DPF5</accession>
<evidence type="ECO:0000313" key="3">
    <source>
        <dbReference type="WBParaSite" id="ACAC_0001364401-mRNA-1"/>
    </source>
</evidence>
<sequence length="170" mass="19483">MVSWENYAPSERVQSLPQVGLDIQTATFVIVGKLIVCLLGLLSFFSNFTILYTLDKRHKTSFSPENKGLIYLPAFVADVYSFYNDFPDGIFDNAEFVLVYNSVTSLGVHEWRKNVREVFPKSRYPFYFKYVECGHTVILLIVIAVLLVSQIYELVMLCTVESRIISELVT</sequence>
<organism evidence="2 3">
    <name type="scientific">Angiostrongylus cantonensis</name>
    <name type="common">Rat lungworm</name>
    <dbReference type="NCBI Taxonomy" id="6313"/>
    <lineage>
        <taxon>Eukaryota</taxon>
        <taxon>Metazoa</taxon>
        <taxon>Ecdysozoa</taxon>
        <taxon>Nematoda</taxon>
        <taxon>Chromadorea</taxon>
        <taxon>Rhabditida</taxon>
        <taxon>Rhabditina</taxon>
        <taxon>Rhabditomorpha</taxon>
        <taxon>Strongyloidea</taxon>
        <taxon>Metastrongylidae</taxon>
        <taxon>Angiostrongylus</taxon>
    </lineage>
</organism>
<dbReference type="WBParaSite" id="ACAC_0001364401-mRNA-1">
    <property type="protein sequence ID" value="ACAC_0001364401-mRNA-1"/>
    <property type="gene ID" value="ACAC_0001364401"/>
</dbReference>